<evidence type="ECO:0000259" key="8">
    <source>
        <dbReference type="PROSITE" id="PS50110"/>
    </source>
</evidence>
<keyword evidence="5" id="KW-0804">Transcription</keyword>
<evidence type="ECO:0000259" key="9">
    <source>
        <dbReference type="PROSITE" id="PS51755"/>
    </source>
</evidence>
<dbReference type="PANTHER" id="PTHR48111:SF4">
    <property type="entry name" value="DNA-BINDING DUAL TRANSCRIPTIONAL REGULATOR OMPR"/>
    <property type="match status" value="1"/>
</dbReference>
<evidence type="ECO:0000256" key="7">
    <source>
        <dbReference type="PROSITE-ProRule" id="PRU01091"/>
    </source>
</evidence>
<reference evidence="10" key="1">
    <citation type="journal article" date="2020" name="mSystems">
        <title>Genome- and Community-Level Interaction Insights into Carbon Utilization and Element Cycling Functions of Hydrothermarchaeota in Hydrothermal Sediment.</title>
        <authorList>
            <person name="Zhou Z."/>
            <person name="Liu Y."/>
            <person name="Xu W."/>
            <person name="Pan J."/>
            <person name="Luo Z.H."/>
            <person name="Li M."/>
        </authorList>
    </citation>
    <scope>NUCLEOTIDE SEQUENCE [LARGE SCALE GENOMIC DNA]</scope>
    <source>
        <strain evidence="10">HyVt-493</strain>
    </source>
</reference>
<dbReference type="InterPro" id="IPR011006">
    <property type="entry name" value="CheY-like_superfamily"/>
</dbReference>
<organism evidence="10">
    <name type="scientific">Leucothrix mucor</name>
    <dbReference type="NCBI Taxonomy" id="45248"/>
    <lineage>
        <taxon>Bacteria</taxon>
        <taxon>Pseudomonadati</taxon>
        <taxon>Pseudomonadota</taxon>
        <taxon>Gammaproteobacteria</taxon>
        <taxon>Thiotrichales</taxon>
        <taxon>Thiotrichaceae</taxon>
        <taxon>Leucothrix</taxon>
    </lineage>
</organism>
<dbReference type="InterPro" id="IPR036388">
    <property type="entry name" value="WH-like_DNA-bd_sf"/>
</dbReference>
<comment type="caution">
    <text evidence="10">The sequence shown here is derived from an EMBL/GenBank/DDBJ whole genome shotgun (WGS) entry which is preliminary data.</text>
</comment>
<evidence type="ECO:0000256" key="2">
    <source>
        <dbReference type="ARBA" id="ARBA00023012"/>
    </source>
</evidence>
<sequence>MQKKLLIVDDDKLLQSYLASFLKEKNYLSEQLFSGEELEKYFDLSVRKPDLILLDVLMSGRNGFYWLEWLTEKHPMIPIIMLTGENKKWDRIFALSSGAVDYVNKPFDMDELLLRVQIMIRLYHNNNLTREGRFYFGSYCYDFSSKILHSHQGHVHLTENEKRLFLKLCENYGEVVSREVLSRAIGVAEFHPMDRRIDVHISRLRNKFKKITGKEKYIHVVRNKGYFLRHSS</sequence>
<keyword evidence="3" id="KW-0805">Transcription regulation</keyword>
<name>A0A7V2T154_LEUMU</name>
<keyword evidence="1 6" id="KW-0597">Phosphoprotein</keyword>
<dbReference type="InterPro" id="IPR001789">
    <property type="entry name" value="Sig_transdc_resp-reg_receiver"/>
</dbReference>
<dbReference type="GO" id="GO:0000156">
    <property type="term" value="F:phosphorelay response regulator activity"/>
    <property type="evidence" value="ECO:0007669"/>
    <property type="project" value="TreeGrafter"/>
</dbReference>
<evidence type="ECO:0000256" key="5">
    <source>
        <dbReference type="ARBA" id="ARBA00023163"/>
    </source>
</evidence>
<feature type="domain" description="Response regulatory" evidence="8">
    <location>
        <begin position="4"/>
        <end position="120"/>
    </location>
</feature>
<feature type="DNA-binding region" description="OmpR/PhoB-type" evidence="7">
    <location>
        <begin position="131"/>
        <end position="230"/>
    </location>
</feature>
<dbReference type="InterPro" id="IPR001867">
    <property type="entry name" value="OmpR/PhoB-type_DNA-bd"/>
</dbReference>
<evidence type="ECO:0000256" key="4">
    <source>
        <dbReference type="ARBA" id="ARBA00023125"/>
    </source>
</evidence>
<dbReference type="Pfam" id="PF00072">
    <property type="entry name" value="Response_reg"/>
    <property type="match status" value="1"/>
</dbReference>
<dbReference type="PROSITE" id="PS50110">
    <property type="entry name" value="RESPONSE_REGULATORY"/>
    <property type="match status" value="1"/>
</dbReference>
<evidence type="ECO:0000256" key="6">
    <source>
        <dbReference type="PROSITE-ProRule" id="PRU00169"/>
    </source>
</evidence>
<dbReference type="PANTHER" id="PTHR48111">
    <property type="entry name" value="REGULATOR OF RPOS"/>
    <property type="match status" value="1"/>
</dbReference>
<protein>
    <submittedName>
        <fullName evidence="10">Response regulator transcription factor</fullName>
    </submittedName>
</protein>
<dbReference type="SUPFAM" id="SSF46894">
    <property type="entry name" value="C-terminal effector domain of the bipartite response regulators"/>
    <property type="match status" value="1"/>
</dbReference>
<dbReference type="SUPFAM" id="SSF52172">
    <property type="entry name" value="CheY-like"/>
    <property type="match status" value="1"/>
</dbReference>
<dbReference type="GO" id="GO:0032993">
    <property type="term" value="C:protein-DNA complex"/>
    <property type="evidence" value="ECO:0007669"/>
    <property type="project" value="TreeGrafter"/>
</dbReference>
<dbReference type="GO" id="GO:0000976">
    <property type="term" value="F:transcription cis-regulatory region binding"/>
    <property type="evidence" value="ECO:0007669"/>
    <property type="project" value="TreeGrafter"/>
</dbReference>
<dbReference type="GO" id="GO:0006355">
    <property type="term" value="P:regulation of DNA-templated transcription"/>
    <property type="evidence" value="ECO:0007669"/>
    <property type="project" value="InterPro"/>
</dbReference>
<dbReference type="SMART" id="SM00862">
    <property type="entry name" value="Trans_reg_C"/>
    <property type="match status" value="1"/>
</dbReference>
<dbReference type="Proteomes" id="UP000885750">
    <property type="component" value="Unassembled WGS sequence"/>
</dbReference>
<evidence type="ECO:0000256" key="3">
    <source>
        <dbReference type="ARBA" id="ARBA00023015"/>
    </source>
</evidence>
<dbReference type="Gene3D" id="3.40.50.2300">
    <property type="match status" value="1"/>
</dbReference>
<proteinExistence type="predicted"/>
<dbReference type="Gene3D" id="1.10.10.10">
    <property type="entry name" value="Winged helix-like DNA-binding domain superfamily/Winged helix DNA-binding domain"/>
    <property type="match status" value="1"/>
</dbReference>
<keyword evidence="4 7" id="KW-0238">DNA-binding</keyword>
<dbReference type="InterPro" id="IPR039420">
    <property type="entry name" value="WalR-like"/>
</dbReference>
<gene>
    <name evidence="10" type="ORF">ENJ51_01340</name>
</gene>
<dbReference type="InterPro" id="IPR016032">
    <property type="entry name" value="Sig_transdc_resp-reg_C-effctor"/>
</dbReference>
<dbReference type="SMART" id="SM00448">
    <property type="entry name" value="REC"/>
    <property type="match status" value="1"/>
</dbReference>
<evidence type="ECO:0000313" key="10">
    <source>
        <dbReference type="EMBL" id="HFC91436.1"/>
    </source>
</evidence>
<feature type="domain" description="OmpR/PhoB-type" evidence="9">
    <location>
        <begin position="131"/>
        <end position="230"/>
    </location>
</feature>
<accession>A0A7V2T154</accession>
<dbReference type="CDD" id="cd00383">
    <property type="entry name" value="trans_reg_C"/>
    <property type="match status" value="1"/>
</dbReference>
<dbReference type="GO" id="GO:0005829">
    <property type="term" value="C:cytosol"/>
    <property type="evidence" value="ECO:0007669"/>
    <property type="project" value="TreeGrafter"/>
</dbReference>
<dbReference type="Pfam" id="PF00486">
    <property type="entry name" value="Trans_reg_C"/>
    <property type="match status" value="1"/>
</dbReference>
<dbReference type="AlphaFoldDB" id="A0A7V2T154"/>
<dbReference type="PROSITE" id="PS51755">
    <property type="entry name" value="OMPR_PHOB"/>
    <property type="match status" value="1"/>
</dbReference>
<feature type="modified residue" description="4-aspartylphosphate" evidence="6">
    <location>
        <position position="55"/>
    </location>
</feature>
<keyword evidence="2" id="KW-0902">Two-component regulatory system</keyword>
<evidence type="ECO:0000256" key="1">
    <source>
        <dbReference type="ARBA" id="ARBA00022553"/>
    </source>
</evidence>
<dbReference type="EMBL" id="DRMS01000051">
    <property type="protein sequence ID" value="HFC91436.1"/>
    <property type="molecule type" value="Genomic_DNA"/>
</dbReference>